<proteinExistence type="predicted"/>
<organism evidence="1">
    <name type="scientific">Rhizophora mucronata</name>
    <name type="common">Asiatic mangrove</name>
    <dbReference type="NCBI Taxonomy" id="61149"/>
    <lineage>
        <taxon>Eukaryota</taxon>
        <taxon>Viridiplantae</taxon>
        <taxon>Streptophyta</taxon>
        <taxon>Embryophyta</taxon>
        <taxon>Tracheophyta</taxon>
        <taxon>Spermatophyta</taxon>
        <taxon>Magnoliopsida</taxon>
        <taxon>eudicotyledons</taxon>
        <taxon>Gunneridae</taxon>
        <taxon>Pentapetalae</taxon>
        <taxon>rosids</taxon>
        <taxon>fabids</taxon>
        <taxon>Malpighiales</taxon>
        <taxon>Rhizophoraceae</taxon>
        <taxon>Rhizophora</taxon>
    </lineage>
</organism>
<name>A0A2P2P5J1_RHIMU</name>
<reference evidence="1" key="1">
    <citation type="submission" date="2018-02" db="EMBL/GenBank/DDBJ databases">
        <title>Rhizophora mucronata_Transcriptome.</title>
        <authorList>
            <person name="Meera S.P."/>
            <person name="Sreeshan A."/>
            <person name="Augustine A."/>
        </authorList>
    </citation>
    <scope>NUCLEOTIDE SEQUENCE</scope>
    <source>
        <tissue evidence="1">Leaf</tissue>
    </source>
</reference>
<sequence>MFSTFEKYKRIKNQNSCSKLVEEALRLNSEKADQNPQK</sequence>
<dbReference type="AlphaFoldDB" id="A0A2P2P5J1"/>
<accession>A0A2P2P5J1</accession>
<dbReference type="EMBL" id="GGEC01069524">
    <property type="protein sequence ID" value="MBX50008.1"/>
    <property type="molecule type" value="Transcribed_RNA"/>
</dbReference>
<protein>
    <submittedName>
        <fullName evidence="1">Uncharacterized protein</fullName>
    </submittedName>
</protein>
<evidence type="ECO:0000313" key="1">
    <source>
        <dbReference type="EMBL" id="MBX50008.1"/>
    </source>
</evidence>